<reference evidence="2" key="1">
    <citation type="submission" date="2012-03" db="EMBL/GenBank/DDBJ databases">
        <title>Complete sequence of chromosome of Deinococcus peraridilitoris DSM 19664.</title>
        <authorList>
            <person name="Lucas S."/>
            <person name="Copeland A."/>
            <person name="Lapidus A."/>
            <person name="Glavina del Rio T."/>
            <person name="Dalin E."/>
            <person name="Tice H."/>
            <person name="Bruce D."/>
            <person name="Goodwin L."/>
            <person name="Pitluck S."/>
            <person name="Peters L."/>
            <person name="Mikhailova N."/>
            <person name="Lu M."/>
            <person name="Kyrpides N."/>
            <person name="Mavromatis K."/>
            <person name="Ivanova N."/>
            <person name="Brettin T."/>
            <person name="Detter J.C."/>
            <person name="Han C."/>
            <person name="Larimer F."/>
            <person name="Land M."/>
            <person name="Hauser L."/>
            <person name="Markowitz V."/>
            <person name="Cheng J.-F."/>
            <person name="Hugenholtz P."/>
            <person name="Woyke T."/>
            <person name="Wu D."/>
            <person name="Pukall R."/>
            <person name="Steenblock K."/>
            <person name="Brambilla E."/>
            <person name="Klenk H.-P."/>
            <person name="Eisen J.A."/>
        </authorList>
    </citation>
    <scope>NUCLEOTIDE SEQUENCE [LARGE SCALE GENOMIC DNA]</scope>
    <source>
        <strain evidence="2">DSM 19664 / LMG 22246 / CIP 109416 / KR-200</strain>
    </source>
</reference>
<keyword evidence="2" id="KW-1185">Reference proteome</keyword>
<dbReference type="RefSeq" id="WP_015237147.1">
    <property type="nucleotide sequence ID" value="NC_019793.1"/>
</dbReference>
<accession>L0A5X8</accession>
<dbReference type="SUPFAM" id="SSF51126">
    <property type="entry name" value="Pectin lyase-like"/>
    <property type="match status" value="1"/>
</dbReference>
<proteinExistence type="predicted"/>
<dbReference type="AlphaFoldDB" id="L0A5X8"/>
<name>L0A5X8_DEIPD</name>
<dbReference type="HOGENOM" id="CLU_041027_0_0_0"/>
<dbReference type="STRING" id="937777.Deipe_3413"/>
<dbReference type="KEGG" id="dpd:Deipe_3413"/>
<dbReference type="Gene3D" id="2.160.20.10">
    <property type="entry name" value="Single-stranded right-handed beta-helix, Pectin lyase-like"/>
    <property type="match status" value="1"/>
</dbReference>
<dbReference type="InterPro" id="IPR012334">
    <property type="entry name" value="Pectin_lyas_fold"/>
</dbReference>
<organism evidence="1 2">
    <name type="scientific">Deinococcus peraridilitoris (strain DSM 19664 / LMG 22246 / CIP 109416 / KR-200)</name>
    <dbReference type="NCBI Taxonomy" id="937777"/>
    <lineage>
        <taxon>Bacteria</taxon>
        <taxon>Thermotogati</taxon>
        <taxon>Deinococcota</taxon>
        <taxon>Deinococci</taxon>
        <taxon>Deinococcales</taxon>
        <taxon>Deinococcaceae</taxon>
        <taxon>Deinococcus</taxon>
    </lineage>
</organism>
<protein>
    <submittedName>
        <fullName evidence="1">Uncharacterized protein</fullName>
    </submittedName>
</protein>
<dbReference type="SMART" id="SM00710">
    <property type="entry name" value="PbH1"/>
    <property type="match status" value="7"/>
</dbReference>
<dbReference type="PATRIC" id="fig|937777.3.peg.3428"/>
<dbReference type="Proteomes" id="UP000010467">
    <property type="component" value="Chromosome"/>
</dbReference>
<dbReference type="eggNOG" id="COG3420">
    <property type="taxonomic scope" value="Bacteria"/>
</dbReference>
<dbReference type="EMBL" id="CP003382">
    <property type="protein sequence ID" value="AFZ68849.1"/>
    <property type="molecule type" value="Genomic_DNA"/>
</dbReference>
<evidence type="ECO:0000313" key="1">
    <source>
        <dbReference type="EMBL" id="AFZ68849.1"/>
    </source>
</evidence>
<dbReference type="InterPro" id="IPR006626">
    <property type="entry name" value="PbH1"/>
</dbReference>
<sequence>MAVNLNRVPVIREVACPRPTRVVSDASSLAGALRHVKGGDVIALEDGAYAGRFVATASGSPGSPIYLCGSPRAVLAGDGPRSGYVFHLDGGDHWRLVGFTIRNGQKGLVADSTVGSVFQGLTVEQIGDEAIHLRTHSTDNLVLANTVRHTGLRREKFGEGIYVGSAVSNWCRYTRCKPDRSDRNVIARNTVSFTTAEALDIKEGSSGGYVLDNTFDGSALRGADSWVDVKGNGWLVQGNRGTNSPGDGFQTHDVAKGWGQGNVFRRNVAEVHGPGHGFALRPVNDNVVMCDNVARGAARGLSNAQCVKPH</sequence>
<dbReference type="InterPro" id="IPR011050">
    <property type="entry name" value="Pectin_lyase_fold/virulence"/>
</dbReference>
<evidence type="ECO:0000313" key="2">
    <source>
        <dbReference type="Proteomes" id="UP000010467"/>
    </source>
</evidence>
<gene>
    <name evidence="1" type="ordered locus">Deipe_3413</name>
</gene>